<dbReference type="Proteomes" id="UP000076407">
    <property type="component" value="Unassembled WGS sequence"/>
</dbReference>
<dbReference type="EnsemblMetazoa" id="AQUA011774-RA">
    <property type="protein sequence ID" value="AQUA011774-PA"/>
    <property type="gene ID" value="AQUA011774"/>
</dbReference>
<name>A0A182XPH2_ANOQN</name>
<accession>A0A182XPH2</accession>
<evidence type="ECO:0008006" key="4">
    <source>
        <dbReference type="Google" id="ProtNLM"/>
    </source>
</evidence>
<evidence type="ECO:0000256" key="1">
    <source>
        <dbReference type="SAM" id="MobiDB-lite"/>
    </source>
</evidence>
<dbReference type="STRING" id="34691.A0A182XPH2"/>
<reference evidence="2" key="1">
    <citation type="submission" date="2020-05" db="UniProtKB">
        <authorList>
            <consortium name="EnsemblMetazoa"/>
        </authorList>
    </citation>
    <scope>IDENTIFICATION</scope>
    <source>
        <strain evidence="2">SANGQUA</strain>
    </source>
</reference>
<dbReference type="VEuPathDB" id="VectorBase:AQUA011774"/>
<evidence type="ECO:0000313" key="2">
    <source>
        <dbReference type="EnsemblMetazoa" id="AQUA011774-PA"/>
    </source>
</evidence>
<organism evidence="2 3">
    <name type="scientific">Anopheles quadriannulatus</name>
    <name type="common">Mosquito</name>
    <dbReference type="NCBI Taxonomy" id="34691"/>
    <lineage>
        <taxon>Eukaryota</taxon>
        <taxon>Metazoa</taxon>
        <taxon>Ecdysozoa</taxon>
        <taxon>Arthropoda</taxon>
        <taxon>Hexapoda</taxon>
        <taxon>Insecta</taxon>
        <taxon>Pterygota</taxon>
        <taxon>Neoptera</taxon>
        <taxon>Endopterygota</taxon>
        <taxon>Diptera</taxon>
        <taxon>Nematocera</taxon>
        <taxon>Culicoidea</taxon>
        <taxon>Culicidae</taxon>
        <taxon>Anophelinae</taxon>
        <taxon>Anopheles</taxon>
    </lineage>
</organism>
<dbReference type="AlphaFoldDB" id="A0A182XPH2"/>
<sequence>MIKSFAFLDEGSSMTLMDEDLAKQEKDDLCIEWAGDTTRVEPASMMIDLQIGAVASTKRFDLKVVRTVTSLRLPQQTFTMDDERWDHPKQPVAVKTRLGWCVCGKTAGSQIERVLHMCECGASDENSTIQGAFCKFYDLEQLGTVFSDVPDPDERRALTILETTTVRIANRFESGLLWKTANVELPTSLSVLRRRLECLERRMERDPKLKTVVHHHIAGMMERVTSTRRRLLNFLQVIRSECGTLRWEWLPIRRSLGRCTSSGTPLQGTTLNDMLLKGLNELVSLPRVLFRFRMYGIAVCVDVKEMFLQIRMRDEDKHAQRFLWREDPADDIATYFVDVVTFGSACFPESDASQLPYTCVLYLRVVDSAGEPHCTMLCEKAKVAPLKPLTIPKMELQACFPRNSIPVKKRVLLTDSTVALSWIHADPRNYRPFVANRVAEIQENINVNEWRWVPTQDNPADEATKWKGRANSNWDGI</sequence>
<proteinExistence type="predicted"/>
<feature type="region of interest" description="Disordered" evidence="1">
    <location>
        <begin position="456"/>
        <end position="477"/>
    </location>
</feature>
<dbReference type="Pfam" id="PF05380">
    <property type="entry name" value="Peptidase_A17"/>
    <property type="match status" value="1"/>
</dbReference>
<protein>
    <recommendedName>
        <fullName evidence="4">Peptidase aspartic putative domain-containing protein</fullName>
    </recommendedName>
</protein>
<dbReference type="PANTHER" id="PTHR47331:SF5">
    <property type="entry name" value="RIBONUCLEASE H"/>
    <property type="match status" value="1"/>
</dbReference>
<evidence type="ECO:0000313" key="3">
    <source>
        <dbReference type="Proteomes" id="UP000076407"/>
    </source>
</evidence>
<dbReference type="PANTHER" id="PTHR47331">
    <property type="entry name" value="PHD-TYPE DOMAIN-CONTAINING PROTEIN"/>
    <property type="match status" value="1"/>
</dbReference>
<keyword evidence="3" id="KW-1185">Reference proteome</keyword>
<dbReference type="InterPro" id="IPR008042">
    <property type="entry name" value="Retrotrans_Pao"/>
</dbReference>